<dbReference type="NCBIfam" id="NF033510">
    <property type="entry name" value="Ca_tandemer"/>
    <property type="match status" value="2"/>
</dbReference>
<keyword evidence="3" id="KW-1185">Reference proteome</keyword>
<gene>
    <name evidence="2" type="ORF">E6W99_23410</name>
</gene>
<name>A0A4S4BS58_9BACI</name>
<proteinExistence type="predicted"/>
<dbReference type="Pfam" id="PF17936">
    <property type="entry name" value="Big_6"/>
    <property type="match status" value="3"/>
</dbReference>
<feature type="domain" description="Bacterial Ig" evidence="1">
    <location>
        <begin position="619"/>
        <end position="699"/>
    </location>
</feature>
<dbReference type="InterPro" id="IPR013783">
    <property type="entry name" value="Ig-like_fold"/>
</dbReference>
<feature type="domain" description="Bacterial Ig" evidence="1">
    <location>
        <begin position="702"/>
        <end position="780"/>
    </location>
</feature>
<dbReference type="InterPro" id="IPR041498">
    <property type="entry name" value="Big_6"/>
</dbReference>
<comment type="caution">
    <text evidence="2">The sequence shown here is derived from an EMBL/GenBank/DDBJ whole genome shotgun (WGS) entry which is preliminary data.</text>
</comment>
<dbReference type="Proteomes" id="UP000310334">
    <property type="component" value="Unassembled WGS sequence"/>
</dbReference>
<dbReference type="Gene3D" id="2.60.40.10">
    <property type="entry name" value="Immunoglobulins"/>
    <property type="match status" value="5"/>
</dbReference>
<evidence type="ECO:0000313" key="3">
    <source>
        <dbReference type="Proteomes" id="UP000310334"/>
    </source>
</evidence>
<dbReference type="EMBL" id="SSNT01000026">
    <property type="protein sequence ID" value="THF75560.1"/>
    <property type="molecule type" value="Genomic_DNA"/>
</dbReference>
<feature type="domain" description="Bacterial Ig" evidence="1">
    <location>
        <begin position="538"/>
        <end position="608"/>
    </location>
</feature>
<evidence type="ECO:0000313" key="2">
    <source>
        <dbReference type="EMBL" id="THF75560.1"/>
    </source>
</evidence>
<reference evidence="2 3" key="1">
    <citation type="submission" date="2019-04" db="EMBL/GenBank/DDBJ databases">
        <title>Bacillus sediminilitoris sp. nov., isolated from a tidal flat sediment on the East China Sea.</title>
        <authorList>
            <person name="Wei Y."/>
            <person name="Mao H."/>
            <person name="Fang J."/>
        </authorList>
    </citation>
    <scope>NUCLEOTIDE SEQUENCE [LARGE SCALE GENOMIC DNA]</scope>
    <source>
        <strain evidence="2 3">DSL-17</strain>
    </source>
</reference>
<dbReference type="RefSeq" id="WP_136358398.1">
    <property type="nucleotide sequence ID" value="NZ_CP046266.1"/>
</dbReference>
<dbReference type="AlphaFoldDB" id="A0A4S4BS58"/>
<evidence type="ECO:0000259" key="1">
    <source>
        <dbReference type="Pfam" id="PF17936"/>
    </source>
</evidence>
<sequence>MLKRIGSLIITLLLFSSAIIPSFTHAYENTPYQPPLTIRGTTVTYGVNSGKGRLDLQWTTMHKATHYSLLLWNGKQYDEIPVGLQTSWTSQGKGIFPTEEEITSNQSHFHIDGNGEELADDPRALYMANEAVESSRAYRFKVRAYYPDSTFEDSPETIMTLQDVTAPSAPEQVRIEGNKVKWTSSQDNTTTDLTYQIKFKNLSGSWIDYYSTKETEIEIPDLFNRTTSGFTFEIIAKDQEGNYSKTWSSFFLPATTFLGYSIPNQYIIGNQANWNFQVKNNESVAWTNDSNIEIQFYDEPELEGVRLQLNNQEVIQPGQTKTFSHKLSFFSEGNHTFSFDLERNGQRMYVGSTVNVISSYPVLPTSDFVLNQGNIFTNSRYVTLQPQSYSLNGVSLYIREPGNEWMELPSSQFLLTEGDGEKSIEAKWVASWGAESAVTRKVLTLDQTPPVLKITRLPSVVKNSVAISGHVSDNHISQVTVTANGLVLYSGNIPGDFITNWDTSKLPSGNYPISVITKDLAGNLSTYESKITVDHTPPVKPTTDSVTDKSTVITGKAEPLSTITIKRSTTSLVTGTAGVDGKFSLKIPVQKAGTLLTVYSTDLVGNQNSLDVIVKDVTAPTSPVVDAISNLAVTVTGKAEANASIIISNGTKTVGSGKAASDGKFKVTIPKQTQGTKLTIIAKDSAGNSSKAISLTVIDKIAPSKPILNSITYKQSSLTGKAETFATISVYRGKTFLKSANVTSKGTFSVSIGKQKRGTVLTVYAKDASGNISSAASIKVK</sequence>
<organism evidence="2 3">
    <name type="scientific">Metabacillus sediminilitoris</name>
    <dbReference type="NCBI Taxonomy" id="2567941"/>
    <lineage>
        <taxon>Bacteria</taxon>
        <taxon>Bacillati</taxon>
        <taxon>Bacillota</taxon>
        <taxon>Bacilli</taxon>
        <taxon>Bacillales</taxon>
        <taxon>Bacillaceae</taxon>
        <taxon>Metabacillus</taxon>
    </lineage>
</organism>
<protein>
    <recommendedName>
        <fullName evidence="1">Bacterial Ig domain-containing protein</fullName>
    </recommendedName>
</protein>
<accession>A0A4S4BS58</accession>
<dbReference type="OrthoDB" id="1432909at2"/>